<dbReference type="AlphaFoldDB" id="A0AAV1R590"/>
<dbReference type="InterPro" id="IPR023213">
    <property type="entry name" value="CAT-like_dom_sf"/>
</dbReference>
<keyword evidence="3" id="KW-0012">Acyltransferase</keyword>
<dbReference type="Pfam" id="PF02458">
    <property type="entry name" value="Transferase"/>
    <property type="match status" value="1"/>
</dbReference>
<dbReference type="Proteomes" id="UP001314170">
    <property type="component" value="Unassembled WGS sequence"/>
</dbReference>
<comment type="similarity">
    <text evidence="1">Belongs to the plant acyltransferase family.</text>
</comment>
<gene>
    <name evidence="4" type="ORF">DCAF_LOCUS6919</name>
</gene>
<evidence type="ECO:0000313" key="4">
    <source>
        <dbReference type="EMBL" id="CAK7329171.1"/>
    </source>
</evidence>
<dbReference type="PANTHER" id="PTHR31623">
    <property type="entry name" value="F21J9.9"/>
    <property type="match status" value="1"/>
</dbReference>
<proteinExistence type="inferred from homology"/>
<accession>A0AAV1R590</accession>
<protein>
    <submittedName>
        <fullName evidence="4">Uncharacterized protein</fullName>
    </submittedName>
</protein>
<comment type="caution">
    <text evidence="4">The sequence shown here is derived from an EMBL/GenBank/DDBJ whole genome shotgun (WGS) entry which is preliminary data.</text>
</comment>
<organism evidence="4 5">
    <name type="scientific">Dovyalis caffra</name>
    <dbReference type="NCBI Taxonomy" id="77055"/>
    <lineage>
        <taxon>Eukaryota</taxon>
        <taxon>Viridiplantae</taxon>
        <taxon>Streptophyta</taxon>
        <taxon>Embryophyta</taxon>
        <taxon>Tracheophyta</taxon>
        <taxon>Spermatophyta</taxon>
        <taxon>Magnoliopsida</taxon>
        <taxon>eudicotyledons</taxon>
        <taxon>Gunneridae</taxon>
        <taxon>Pentapetalae</taxon>
        <taxon>rosids</taxon>
        <taxon>fabids</taxon>
        <taxon>Malpighiales</taxon>
        <taxon>Salicaceae</taxon>
        <taxon>Flacourtieae</taxon>
        <taxon>Dovyalis</taxon>
    </lineage>
</organism>
<dbReference type="GO" id="GO:0016746">
    <property type="term" value="F:acyltransferase activity"/>
    <property type="evidence" value="ECO:0007669"/>
    <property type="project" value="UniProtKB-KW"/>
</dbReference>
<evidence type="ECO:0000313" key="5">
    <source>
        <dbReference type="Proteomes" id="UP001314170"/>
    </source>
</evidence>
<evidence type="ECO:0000256" key="1">
    <source>
        <dbReference type="ARBA" id="ARBA00009861"/>
    </source>
</evidence>
<dbReference type="PANTHER" id="PTHR31623:SF124">
    <property type="entry name" value="VINORINE SYNTHASE-RELATED"/>
    <property type="match status" value="1"/>
</dbReference>
<reference evidence="4 5" key="1">
    <citation type="submission" date="2024-01" db="EMBL/GenBank/DDBJ databases">
        <authorList>
            <person name="Waweru B."/>
        </authorList>
    </citation>
    <scope>NUCLEOTIDE SEQUENCE [LARGE SCALE GENOMIC DNA]</scope>
</reference>
<keyword evidence="5" id="KW-1185">Reference proteome</keyword>
<evidence type="ECO:0000256" key="2">
    <source>
        <dbReference type="ARBA" id="ARBA00022679"/>
    </source>
</evidence>
<keyword evidence="2" id="KW-0808">Transferase</keyword>
<name>A0AAV1R590_9ROSI</name>
<dbReference type="Gene3D" id="3.30.559.10">
    <property type="entry name" value="Chloramphenicol acetyltransferase-like domain"/>
    <property type="match status" value="2"/>
</dbReference>
<sequence length="434" mass="47913">MEVQITSRKLITPSSPTPPHLQNLKISSFDLPAPNFYVPTIFFYPTNGAVNNAEKSLQLQKSLSEILTLYYPLAGRYAKDDPLIECNDKGAEFLEAKVNGSLSQLLGDEGLEIRTLNHLALQKFDPNNSSPLAVQFNIFECGGIAIGISITHKIADSFTGFTFINAWATACRIGVQKVHRPSFELGSIFPPSDASRTEKFVVSRASTNKNIVTKSFVFDAVAISNLKAAASASGSELPVEHLPARVKVVTAIIWRAFVRLVQARHGSMRPSLLTVPVNLRGKTNLSIPENLCGNFRSWATLQFMPNGTESEVQFHDLVSRIHGGIENTVSNYAKASSSDDLFLTVINDFRKVSEAVKESDADVYMFSSWCQLPLYEADFGWGKPSLLRRGGQVQKEMILLLDTKDGDGIEAWVSLEEENMLLFQQDPDIVAFTC</sequence>
<dbReference type="EMBL" id="CAWUPB010000913">
    <property type="protein sequence ID" value="CAK7329171.1"/>
    <property type="molecule type" value="Genomic_DNA"/>
</dbReference>
<evidence type="ECO:0000256" key="3">
    <source>
        <dbReference type="ARBA" id="ARBA00023315"/>
    </source>
</evidence>